<keyword evidence="1" id="KW-0812">Transmembrane</keyword>
<dbReference type="Gramene" id="PRQ56124">
    <property type="protein sequence ID" value="PRQ56124"/>
    <property type="gene ID" value="RchiOBHm_Chr1g0332321"/>
</dbReference>
<gene>
    <name evidence="2" type="ORF">RchiOBHm_Chr1g0332321</name>
</gene>
<proteinExistence type="predicted"/>
<keyword evidence="1" id="KW-1133">Transmembrane helix</keyword>
<keyword evidence="1" id="KW-0472">Membrane</keyword>
<dbReference type="EMBL" id="PDCK01000039">
    <property type="protein sequence ID" value="PRQ56124.1"/>
    <property type="molecule type" value="Genomic_DNA"/>
</dbReference>
<evidence type="ECO:0000256" key="1">
    <source>
        <dbReference type="SAM" id="Phobius"/>
    </source>
</evidence>
<accession>A0A2P6SBS9</accession>
<keyword evidence="3" id="KW-1185">Reference proteome</keyword>
<comment type="caution">
    <text evidence="2">The sequence shown here is derived from an EMBL/GenBank/DDBJ whole genome shotgun (WGS) entry which is preliminary data.</text>
</comment>
<evidence type="ECO:0000313" key="2">
    <source>
        <dbReference type="EMBL" id="PRQ56124.1"/>
    </source>
</evidence>
<sequence>MEEDLKVFETVNSTVNSNSRILGFLFDFSGYFCLFLVAAAGLEIVVWVMKLILE</sequence>
<dbReference type="AlphaFoldDB" id="A0A2P6SBS9"/>
<feature type="transmembrane region" description="Helical" evidence="1">
    <location>
        <begin position="28"/>
        <end position="53"/>
    </location>
</feature>
<name>A0A2P6SBS9_ROSCH</name>
<reference evidence="2 3" key="1">
    <citation type="journal article" date="2018" name="Nat. Genet.">
        <title>The Rosa genome provides new insights in the design of modern roses.</title>
        <authorList>
            <person name="Bendahmane M."/>
        </authorList>
    </citation>
    <scope>NUCLEOTIDE SEQUENCE [LARGE SCALE GENOMIC DNA]</scope>
    <source>
        <strain evidence="3">cv. Old Blush</strain>
    </source>
</reference>
<dbReference type="Proteomes" id="UP000238479">
    <property type="component" value="Chromosome 1"/>
</dbReference>
<evidence type="ECO:0000313" key="3">
    <source>
        <dbReference type="Proteomes" id="UP000238479"/>
    </source>
</evidence>
<organism evidence="2 3">
    <name type="scientific">Rosa chinensis</name>
    <name type="common">China rose</name>
    <dbReference type="NCBI Taxonomy" id="74649"/>
    <lineage>
        <taxon>Eukaryota</taxon>
        <taxon>Viridiplantae</taxon>
        <taxon>Streptophyta</taxon>
        <taxon>Embryophyta</taxon>
        <taxon>Tracheophyta</taxon>
        <taxon>Spermatophyta</taxon>
        <taxon>Magnoliopsida</taxon>
        <taxon>eudicotyledons</taxon>
        <taxon>Gunneridae</taxon>
        <taxon>Pentapetalae</taxon>
        <taxon>rosids</taxon>
        <taxon>fabids</taxon>
        <taxon>Rosales</taxon>
        <taxon>Rosaceae</taxon>
        <taxon>Rosoideae</taxon>
        <taxon>Rosoideae incertae sedis</taxon>
        <taxon>Rosa</taxon>
    </lineage>
</organism>
<protein>
    <submittedName>
        <fullName evidence="2">Uncharacterized protein</fullName>
    </submittedName>
</protein>